<reference evidence="11" key="3">
    <citation type="submission" date="2020-10" db="UniProtKB">
        <authorList>
            <consortium name="WormBaseParasite"/>
        </authorList>
    </citation>
    <scope>IDENTIFICATION</scope>
</reference>
<organism evidence="9">
    <name type="scientific">Echinococcus granulosus</name>
    <name type="common">Hydatid tapeworm</name>
    <dbReference type="NCBI Taxonomy" id="6210"/>
    <lineage>
        <taxon>Eukaryota</taxon>
        <taxon>Metazoa</taxon>
        <taxon>Spiralia</taxon>
        <taxon>Lophotrochozoa</taxon>
        <taxon>Platyhelminthes</taxon>
        <taxon>Cestoda</taxon>
        <taxon>Eucestoda</taxon>
        <taxon>Cyclophyllidea</taxon>
        <taxon>Taeniidae</taxon>
        <taxon>Echinococcus</taxon>
        <taxon>Echinococcus granulosus group</taxon>
    </lineage>
</organism>
<dbReference type="OrthoDB" id="8887313at2759"/>
<keyword evidence="3 8" id="KW-0812">Transmembrane</keyword>
<name>A0A068WD61_ECHGR</name>
<protein>
    <submittedName>
        <fullName evidence="9 11">Strabismus</fullName>
    </submittedName>
</protein>
<feature type="compositionally biased region" description="Basic residues" evidence="7">
    <location>
        <begin position="184"/>
        <end position="193"/>
    </location>
</feature>
<keyword evidence="4 8" id="KW-1133">Transmembrane helix</keyword>
<keyword evidence="5 8" id="KW-0472">Membrane</keyword>
<gene>
    <name evidence="9" type="ORF">EgrG_000794800</name>
</gene>
<keyword evidence="2" id="KW-1003">Cell membrane</keyword>
<reference evidence="9 10" key="1">
    <citation type="journal article" date="2013" name="Nature">
        <title>The genomes of four tapeworm species reveal adaptations to parasitism.</title>
        <authorList>
            <person name="Tsai I.J."/>
            <person name="Zarowiecki M."/>
            <person name="Holroyd N."/>
            <person name="Garciarrubio A."/>
            <person name="Sanchez-Flores A."/>
            <person name="Brooks K.L."/>
            <person name="Tracey A."/>
            <person name="Bobes R.J."/>
            <person name="Fragoso G."/>
            <person name="Sciutto E."/>
            <person name="Aslett M."/>
            <person name="Beasley H."/>
            <person name="Bennett H.M."/>
            <person name="Cai J."/>
            <person name="Camicia F."/>
            <person name="Clark R."/>
            <person name="Cucher M."/>
            <person name="De Silva N."/>
            <person name="Day T.A."/>
            <person name="Deplazes P."/>
            <person name="Estrada K."/>
            <person name="Fernandez C."/>
            <person name="Holland P.W."/>
            <person name="Hou J."/>
            <person name="Hu S."/>
            <person name="Huckvale T."/>
            <person name="Hung S.S."/>
            <person name="Kamenetzky L."/>
            <person name="Keane J.A."/>
            <person name="Kiss F."/>
            <person name="Koziol U."/>
            <person name="Lambert O."/>
            <person name="Liu K."/>
            <person name="Luo X."/>
            <person name="Luo Y."/>
            <person name="Macchiaroli N."/>
            <person name="Nichol S."/>
            <person name="Paps J."/>
            <person name="Parkinson J."/>
            <person name="Pouchkina-Stantcheva N."/>
            <person name="Riddiford N."/>
            <person name="Rosenzvit M."/>
            <person name="Salinas G."/>
            <person name="Wasmuth J.D."/>
            <person name="Zamanian M."/>
            <person name="Zheng Y."/>
            <person name="Cai X."/>
            <person name="Soberon X."/>
            <person name="Olson P.D."/>
            <person name="Laclette J.P."/>
            <person name="Brehm K."/>
            <person name="Berriman M."/>
            <person name="Garciarrubio A."/>
            <person name="Bobes R.J."/>
            <person name="Fragoso G."/>
            <person name="Sanchez-Flores A."/>
            <person name="Estrada K."/>
            <person name="Cevallos M.A."/>
            <person name="Morett E."/>
            <person name="Gonzalez V."/>
            <person name="Portillo T."/>
            <person name="Ochoa-Leyva A."/>
            <person name="Jose M.V."/>
            <person name="Sciutto E."/>
            <person name="Landa A."/>
            <person name="Jimenez L."/>
            <person name="Valdes V."/>
            <person name="Carrero J.C."/>
            <person name="Larralde C."/>
            <person name="Morales-Montor J."/>
            <person name="Limon-Lason J."/>
            <person name="Soberon X."/>
            <person name="Laclette J.P."/>
        </authorList>
    </citation>
    <scope>NUCLEOTIDE SEQUENCE [LARGE SCALE GENOMIC DNA]</scope>
</reference>
<evidence type="ECO:0000313" key="10">
    <source>
        <dbReference type="Proteomes" id="UP000492820"/>
    </source>
</evidence>
<dbReference type="InterPro" id="IPR009539">
    <property type="entry name" value="VANGL"/>
</dbReference>
<feature type="compositionally biased region" description="Basic and acidic residues" evidence="7">
    <location>
        <begin position="172"/>
        <end position="183"/>
    </location>
</feature>
<dbReference type="AlphaFoldDB" id="A0A068WD61"/>
<proteinExistence type="inferred from homology"/>
<dbReference type="EMBL" id="LK028576">
    <property type="protein sequence ID" value="CDS15548.1"/>
    <property type="molecule type" value="Genomic_DNA"/>
</dbReference>
<evidence type="ECO:0000256" key="7">
    <source>
        <dbReference type="SAM" id="MobiDB-lite"/>
    </source>
</evidence>
<evidence type="ECO:0000256" key="4">
    <source>
        <dbReference type="ARBA" id="ARBA00022989"/>
    </source>
</evidence>
<comment type="similarity">
    <text evidence="6">Belongs to the Vang family.</text>
</comment>
<dbReference type="PANTHER" id="PTHR20886">
    <property type="entry name" value="VANG-LIKE PROTEIN"/>
    <property type="match status" value="1"/>
</dbReference>
<reference evidence="9" key="2">
    <citation type="submission" date="2014-06" db="EMBL/GenBank/DDBJ databases">
        <authorList>
            <person name="Aslett M."/>
        </authorList>
    </citation>
    <scope>NUCLEOTIDE SEQUENCE</scope>
</reference>
<evidence type="ECO:0000256" key="1">
    <source>
        <dbReference type="ARBA" id="ARBA00004651"/>
    </source>
</evidence>
<evidence type="ECO:0000313" key="11">
    <source>
        <dbReference type="WBParaSite" id="EgrG_000794800"/>
    </source>
</evidence>
<feature type="transmembrane region" description="Helical" evidence="8">
    <location>
        <begin position="516"/>
        <end position="540"/>
    </location>
</feature>
<evidence type="ECO:0000256" key="6">
    <source>
        <dbReference type="ARBA" id="ARBA00025718"/>
    </source>
</evidence>
<evidence type="ECO:0000256" key="3">
    <source>
        <dbReference type="ARBA" id="ARBA00022692"/>
    </source>
</evidence>
<dbReference type="GO" id="GO:0005886">
    <property type="term" value="C:plasma membrane"/>
    <property type="evidence" value="ECO:0007669"/>
    <property type="project" value="UniProtKB-SubCell"/>
</dbReference>
<accession>A0A068WD61</accession>
<comment type="subcellular location">
    <subcellularLocation>
        <location evidence="1">Cell membrane</location>
        <topology evidence="1">Multi-pass membrane protein</topology>
    </subcellularLocation>
</comment>
<evidence type="ECO:0000256" key="8">
    <source>
        <dbReference type="SAM" id="Phobius"/>
    </source>
</evidence>
<feature type="transmembrane region" description="Helical" evidence="8">
    <location>
        <begin position="444"/>
        <end position="468"/>
    </location>
</feature>
<dbReference type="WBParaSite" id="EgrG_000794800">
    <property type="protein sequence ID" value="EgrG_000794800"/>
    <property type="gene ID" value="EgrG_000794800"/>
</dbReference>
<feature type="transmembrane region" description="Helical" evidence="8">
    <location>
        <begin position="313"/>
        <end position="339"/>
    </location>
</feature>
<evidence type="ECO:0000313" key="9">
    <source>
        <dbReference type="EMBL" id="CDS15548.1"/>
    </source>
</evidence>
<dbReference type="Pfam" id="PF06638">
    <property type="entry name" value="Strabismus"/>
    <property type="match status" value="3"/>
</dbReference>
<feature type="compositionally biased region" description="Basic residues" evidence="7">
    <location>
        <begin position="209"/>
        <end position="219"/>
    </location>
</feature>
<evidence type="ECO:0000256" key="2">
    <source>
        <dbReference type="ARBA" id="ARBA00022475"/>
    </source>
</evidence>
<sequence>MWHSIDVNPSFKVRVKLERCFLRHTLNSHLKYPMLRFRPVHSILEKDRCNILLVPFLQTHTPRSRSNVTVIHRVPGKAITSYWRQDPSGAFLLHHEARGGRFENESSSTTLSCADSYQAQQNARENGGSICENGMKATTTDVDDGTTVCAVSQRSLTIGCSEKNYHCRRRRSSDGGGERYLLDRHRKRSHKNSAHCLSEGEVTGAVGGGRRHGRHRWSRRRSEEHQRSASTHSPSCNCDYSYRSSWTHGFNHGHANSLPTMKKHWYREPNSSPKLRRRKPITGMFGANLVASREEERWSDSEQIRMRLISPNYCGLVGLSCICLLAVGCLLSPIFMLLIPLIPSLGGIDAQNFAFPPRLHIIHSCNVRCEADLLSIAVKILLLCLTTWKLYVQPIVCVCRRLRICPLSASALLNRKFRAIGCINLDFSPFDPATLHPFPSTERLIGLTLSVNFLGVGATCAFWVAFAARWMKWLLRPRAEHFSAVSQDLHAQFGLPAAVAPPAETSGQIDPANPSYASLVSFVLTFTDTLLLLHLVGVVLRTWNCIKGGGRHYVVQVVRSPDGASKTYRLTGASLEVVAMQIIQKYNVDFPLYDAQVASAPYRYIRISPDSPTNRSSKAYSRRASLRLRQKLASFSCLTQEEQEYQMKRCSSAGGGSSFKFYSLDGPEACLTAVESLTTLKGGGCIDSSESGRNVSALCADRYHSEAEFERVVRKRRMRLLIVTEKAFTGVEAVSPDEIRVPGCNGTMPPRQAAQVLFPKIIVPLQKYLRLTRLQHLHPPDTILSRLSVCLAHSASAEAFLSVFRSEEPSSSVFAAFLAPRRPTGLGAAPEAVVGCYRPSSLAHVQLAQSWRLHLIDAEGASRPPAMFLKPGTRFHLSRAGVTLFCHIHLEPLLSLKRVKQTLRMVEETFTL</sequence>
<feature type="region of interest" description="Disordered" evidence="7">
    <location>
        <begin position="169"/>
        <end position="235"/>
    </location>
</feature>
<evidence type="ECO:0000256" key="5">
    <source>
        <dbReference type="ARBA" id="ARBA00023136"/>
    </source>
</evidence>
<dbReference type="Proteomes" id="UP000492820">
    <property type="component" value="Unassembled WGS sequence"/>
</dbReference>